<dbReference type="Proteomes" id="UP000007089">
    <property type="component" value="Chromosome"/>
</dbReference>
<dbReference type="KEGG" id="acp:A2cp1_0142"/>
<dbReference type="PROSITE" id="PS51257">
    <property type="entry name" value="PROKAR_LIPOPROTEIN"/>
    <property type="match status" value="1"/>
</dbReference>
<evidence type="ECO:0000256" key="1">
    <source>
        <dbReference type="SAM" id="SignalP"/>
    </source>
</evidence>
<feature type="domain" description="SH3b" evidence="2">
    <location>
        <begin position="48"/>
        <end position="98"/>
    </location>
</feature>
<dbReference type="InterPro" id="IPR003646">
    <property type="entry name" value="SH3-like_bac-type"/>
</dbReference>
<reference evidence="3" key="1">
    <citation type="submission" date="2009-01" db="EMBL/GenBank/DDBJ databases">
        <title>Complete sequence of Anaeromyxobacter dehalogenans 2CP-1.</title>
        <authorList>
            <consortium name="US DOE Joint Genome Institute"/>
            <person name="Lucas S."/>
            <person name="Copeland A."/>
            <person name="Lapidus A."/>
            <person name="Glavina del Rio T."/>
            <person name="Dalin E."/>
            <person name="Tice H."/>
            <person name="Bruce D."/>
            <person name="Goodwin L."/>
            <person name="Pitluck S."/>
            <person name="Saunders E."/>
            <person name="Brettin T."/>
            <person name="Detter J.C."/>
            <person name="Han C."/>
            <person name="Larimer F."/>
            <person name="Land M."/>
            <person name="Hauser L."/>
            <person name="Kyrpides N."/>
            <person name="Ovchinnikova G."/>
            <person name="Beliaev A.S."/>
            <person name="Richardson P."/>
        </authorList>
    </citation>
    <scope>NUCLEOTIDE SEQUENCE</scope>
    <source>
        <strain evidence="3">2CP-1</strain>
    </source>
</reference>
<feature type="signal peptide" evidence="1">
    <location>
        <begin position="1"/>
        <end position="25"/>
    </location>
</feature>
<name>B8J809_ANAD2</name>
<organism evidence="3 4">
    <name type="scientific">Anaeromyxobacter dehalogenans (strain ATCC BAA-258 / DSM 21875 / 2CP-1)</name>
    <dbReference type="NCBI Taxonomy" id="455488"/>
    <lineage>
        <taxon>Bacteria</taxon>
        <taxon>Pseudomonadati</taxon>
        <taxon>Myxococcota</taxon>
        <taxon>Myxococcia</taxon>
        <taxon>Myxococcales</taxon>
        <taxon>Cystobacterineae</taxon>
        <taxon>Anaeromyxobacteraceae</taxon>
        <taxon>Anaeromyxobacter</taxon>
    </lineage>
</organism>
<keyword evidence="4" id="KW-1185">Reference proteome</keyword>
<sequence length="117" mass="11253">MNPTFARAAACAALLAAAGCRSAFAPEPVLKLSSAPAAEHPATVVQAAELRSGPDGLAKVLGTVAAGTTVTASDKPIRGFLRVRTADGKSGYVPQAAVSATAAASAPASAPTGAAAP</sequence>
<evidence type="ECO:0000313" key="4">
    <source>
        <dbReference type="Proteomes" id="UP000007089"/>
    </source>
</evidence>
<feature type="chain" id="PRO_5002872394" description="SH3b domain-containing protein" evidence="1">
    <location>
        <begin position="26"/>
        <end position="117"/>
    </location>
</feature>
<dbReference type="AlphaFoldDB" id="B8J809"/>
<accession>B8J809</accession>
<evidence type="ECO:0000259" key="2">
    <source>
        <dbReference type="Pfam" id="PF08239"/>
    </source>
</evidence>
<protein>
    <recommendedName>
        <fullName evidence="2">SH3b domain-containing protein</fullName>
    </recommendedName>
</protein>
<dbReference type="Gene3D" id="2.30.30.40">
    <property type="entry name" value="SH3 Domains"/>
    <property type="match status" value="1"/>
</dbReference>
<dbReference type="EMBL" id="CP001359">
    <property type="protein sequence ID" value="ACL63501.1"/>
    <property type="molecule type" value="Genomic_DNA"/>
</dbReference>
<dbReference type="HOGENOM" id="CLU_2079822_0_0_7"/>
<keyword evidence="1" id="KW-0732">Signal</keyword>
<dbReference type="Pfam" id="PF08239">
    <property type="entry name" value="SH3_3"/>
    <property type="match status" value="1"/>
</dbReference>
<dbReference type="RefSeq" id="WP_012631583.1">
    <property type="nucleotide sequence ID" value="NC_011891.1"/>
</dbReference>
<evidence type="ECO:0000313" key="3">
    <source>
        <dbReference type="EMBL" id="ACL63501.1"/>
    </source>
</evidence>
<proteinExistence type="predicted"/>
<gene>
    <name evidence="3" type="ordered locus">A2cp1_0142</name>
</gene>